<proteinExistence type="inferred from homology"/>
<comment type="subcellular location">
    <subcellularLocation>
        <location evidence="1">Secreted</location>
    </subcellularLocation>
</comment>
<organism evidence="6 7">
    <name type="scientific">Mugilogobius chulae</name>
    <name type="common">yellowstripe goby</name>
    <dbReference type="NCBI Taxonomy" id="88201"/>
    <lineage>
        <taxon>Eukaryota</taxon>
        <taxon>Metazoa</taxon>
        <taxon>Chordata</taxon>
        <taxon>Craniata</taxon>
        <taxon>Vertebrata</taxon>
        <taxon>Euteleostomi</taxon>
        <taxon>Actinopterygii</taxon>
        <taxon>Neopterygii</taxon>
        <taxon>Teleostei</taxon>
        <taxon>Neoteleostei</taxon>
        <taxon>Acanthomorphata</taxon>
        <taxon>Gobiaria</taxon>
        <taxon>Gobiiformes</taxon>
        <taxon>Gobioidei</taxon>
        <taxon>Gobiidae</taxon>
        <taxon>Gobionellinae</taxon>
        <taxon>Mugilogobius</taxon>
    </lineage>
</organism>
<evidence type="ECO:0000313" key="7">
    <source>
        <dbReference type="Proteomes" id="UP001460270"/>
    </source>
</evidence>
<dbReference type="PANTHER" id="PTHR16655:SF2">
    <property type="entry name" value="COCAINE- AND AMPHETAMINE-REGULATED TRANSCRIPT PROTEIN-LIKE"/>
    <property type="match status" value="1"/>
</dbReference>
<evidence type="ECO:0000256" key="3">
    <source>
        <dbReference type="ARBA" id="ARBA00022525"/>
    </source>
</evidence>
<dbReference type="InterPro" id="IPR009106">
    <property type="entry name" value="CART"/>
</dbReference>
<keyword evidence="7" id="KW-1185">Reference proteome</keyword>
<dbReference type="Pfam" id="PF06373">
    <property type="entry name" value="CART"/>
    <property type="match status" value="1"/>
</dbReference>
<reference evidence="7" key="1">
    <citation type="submission" date="2024-04" db="EMBL/GenBank/DDBJ databases">
        <title>Salinicola lusitanus LLJ914,a marine bacterium isolated from the Okinawa Trough.</title>
        <authorList>
            <person name="Li J."/>
        </authorList>
    </citation>
    <scope>NUCLEOTIDE SEQUENCE [LARGE SCALE GENOMIC DNA]</scope>
</reference>
<keyword evidence="3" id="KW-0964">Secreted</keyword>
<dbReference type="Proteomes" id="UP001460270">
    <property type="component" value="Unassembled WGS sequence"/>
</dbReference>
<keyword evidence="4" id="KW-1015">Disulfide bond</keyword>
<accession>A0AAW0NG55</accession>
<feature type="region of interest" description="Disordered" evidence="5">
    <location>
        <begin position="149"/>
        <end position="168"/>
    </location>
</feature>
<dbReference type="GO" id="GO:0007186">
    <property type="term" value="P:G protein-coupled receptor signaling pathway"/>
    <property type="evidence" value="ECO:0007669"/>
    <property type="project" value="InterPro"/>
</dbReference>
<evidence type="ECO:0000256" key="5">
    <source>
        <dbReference type="SAM" id="MobiDB-lite"/>
    </source>
</evidence>
<dbReference type="SUPFAM" id="SSF64546">
    <property type="entry name" value="Satiety factor CART (cocaine and amphetamine regulated transcript)"/>
    <property type="match status" value="1"/>
</dbReference>
<comment type="caution">
    <text evidence="6">The sequence shown here is derived from an EMBL/GenBank/DDBJ whole genome shotgun (WGS) entry which is preliminary data.</text>
</comment>
<evidence type="ECO:0008006" key="8">
    <source>
        <dbReference type="Google" id="ProtNLM"/>
    </source>
</evidence>
<evidence type="ECO:0000256" key="1">
    <source>
        <dbReference type="ARBA" id="ARBA00004613"/>
    </source>
</evidence>
<sequence>MLNSGHASSTRHLQRSPATFTDPCLCLDTVSLLCFPRGVCPLVHHKLLHVLLNCSSARPSRPSAHIHNTAFYARWLSAPVPSPINHTVFELINNKSISRRREMPVSGGRRLFVMQTSVASPLHLAQDCCSCVVQVEALELLLGQTHSAGKRGSIPTVRPSSSSSPSSSVDSCLIWALSLYEELSLVCRTDEESGRLPSLSSTPAFYSHAQGLIRGAVGLVQVRLDSPGLLFVTASVQCFYGQSYSPQSEVKGPGPEGVRFGHRCDILKLSSCGMGDRCAMKFGPRIGKLCDCGRGANCNSFLLKCI</sequence>
<dbReference type="GO" id="GO:0005184">
    <property type="term" value="F:neuropeptide hormone activity"/>
    <property type="evidence" value="ECO:0007669"/>
    <property type="project" value="InterPro"/>
</dbReference>
<gene>
    <name evidence="6" type="ORF">WMY93_023355</name>
</gene>
<feature type="compositionally biased region" description="Low complexity" evidence="5">
    <location>
        <begin position="159"/>
        <end position="168"/>
    </location>
</feature>
<dbReference type="EMBL" id="JBBPFD010000017">
    <property type="protein sequence ID" value="KAK7891392.1"/>
    <property type="molecule type" value="Genomic_DNA"/>
</dbReference>
<dbReference type="PANTHER" id="PTHR16655">
    <property type="entry name" value="COCAINE AND AMPHETAMINE REGULATED TRANSCRIPT PROTEIN"/>
    <property type="match status" value="1"/>
</dbReference>
<dbReference type="GO" id="GO:0032099">
    <property type="term" value="P:negative regulation of appetite"/>
    <property type="evidence" value="ECO:0007669"/>
    <property type="project" value="InterPro"/>
</dbReference>
<comment type="similarity">
    <text evidence="2">Belongs to the CART family.</text>
</comment>
<evidence type="ECO:0000256" key="4">
    <source>
        <dbReference type="ARBA" id="ARBA00023157"/>
    </source>
</evidence>
<evidence type="ECO:0000256" key="2">
    <source>
        <dbReference type="ARBA" id="ARBA00005294"/>
    </source>
</evidence>
<dbReference type="GO" id="GO:0005615">
    <property type="term" value="C:extracellular space"/>
    <property type="evidence" value="ECO:0007669"/>
    <property type="project" value="InterPro"/>
</dbReference>
<dbReference type="Gene3D" id="4.10.40.30">
    <property type="entry name" value="CART, C-terminal domain"/>
    <property type="match status" value="1"/>
</dbReference>
<dbReference type="GO" id="GO:0043410">
    <property type="term" value="P:positive regulation of MAPK cascade"/>
    <property type="evidence" value="ECO:0007669"/>
    <property type="project" value="InterPro"/>
</dbReference>
<dbReference type="GO" id="GO:0008343">
    <property type="term" value="P:adult feeding behavior"/>
    <property type="evidence" value="ECO:0007669"/>
    <property type="project" value="InterPro"/>
</dbReference>
<dbReference type="GO" id="GO:0009267">
    <property type="term" value="P:cellular response to starvation"/>
    <property type="evidence" value="ECO:0007669"/>
    <property type="project" value="InterPro"/>
</dbReference>
<name>A0AAW0NG55_9GOBI</name>
<protein>
    <recommendedName>
        <fullName evidence="8">Cocaine- and amphetamine-regulated transcript protein</fullName>
    </recommendedName>
</protein>
<dbReference type="InterPro" id="IPR036722">
    <property type="entry name" value="CART_C_sf"/>
</dbReference>
<dbReference type="AlphaFoldDB" id="A0AAW0NG55"/>
<evidence type="ECO:0000313" key="6">
    <source>
        <dbReference type="EMBL" id="KAK7891392.1"/>
    </source>
</evidence>